<comment type="caution">
    <text evidence="3">The sequence shown here is derived from an EMBL/GenBank/DDBJ whole genome shotgun (WGS) entry which is preliminary data.</text>
</comment>
<sequence>MMWHWSSDLQFGRMAPQRTRGGAPTALVSLIGHRQYRRCAKDVYYFLQSSVCLKQLGYSMLELVIVSIFPEMRDLIIEIHQKSHAN</sequence>
<organism evidence="3 4">
    <name type="scientific">Dendrobium chrysotoxum</name>
    <name type="common">Orchid</name>
    <dbReference type="NCBI Taxonomy" id="161865"/>
    <lineage>
        <taxon>Eukaryota</taxon>
        <taxon>Viridiplantae</taxon>
        <taxon>Streptophyta</taxon>
        <taxon>Embryophyta</taxon>
        <taxon>Tracheophyta</taxon>
        <taxon>Spermatophyta</taxon>
        <taxon>Magnoliopsida</taxon>
        <taxon>Liliopsida</taxon>
        <taxon>Asparagales</taxon>
        <taxon>Orchidaceae</taxon>
        <taxon>Epidendroideae</taxon>
        <taxon>Malaxideae</taxon>
        <taxon>Dendrobiinae</taxon>
        <taxon>Dendrobium</taxon>
    </lineage>
</organism>
<name>A0AAV7GDN1_DENCH</name>
<protein>
    <submittedName>
        <fullName evidence="3">Uncharacterized protein</fullName>
    </submittedName>
</protein>
<dbReference type="PANTHER" id="PTHR22999:SF23">
    <property type="entry name" value="SORTING NEXIN-16"/>
    <property type="match status" value="1"/>
</dbReference>
<dbReference type="InterPro" id="IPR051837">
    <property type="entry name" value="SortingNexin/PXDomain-PKLike"/>
</dbReference>
<reference evidence="3 4" key="1">
    <citation type="journal article" date="2021" name="Hortic Res">
        <title>Chromosome-scale assembly of the Dendrobium chrysotoxum genome enhances the understanding of orchid evolution.</title>
        <authorList>
            <person name="Zhang Y."/>
            <person name="Zhang G.Q."/>
            <person name="Zhang D."/>
            <person name="Liu X.D."/>
            <person name="Xu X.Y."/>
            <person name="Sun W.H."/>
            <person name="Yu X."/>
            <person name="Zhu X."/>
            <person name="Wang Z.W."/>
            <person name="Zhao X."/>
            <person name="Zhong W.Y."/>
            <person name="Chen H."/>
            <person name="Yin W.L."/>
            <person name="Huang T."/>
            <person name="Niu S.C."/>
            <person name="Liu Z.J."/>
        </authorList>
    </citation>
    <scope>NUCLEOTIDE SEQUENCE [LARGE SCALE GENOMIC DNA]</scope>
    <source>
        <strain evidence="3">Lindl</strain>
    </source>
</reference>
<dbReference type="EMBL" id="JAGFBR010000010">
    <property type="protein sequence ID" value="KAH0459884.1"/>
    <property type="molecule type" value="Genomic_DNA"/>
</dbReference>
<dbReference type="PANTHER" id="PTHR22999">
    <property type="entry name" value="PX SERINE/THREONINE KINASE PXK"/>
    <property type="match status" value="1"/>
</dbReference>
<dbReference type="AlphaFoldDB" id="A0AAV7GDN1"/>
<keyword evidence="2" id="KW-0963">Cytoplasm</keyword>
<dbReference type="Proteomes" id="UP000775213">
    <property type="component" value="Unassembled WGS sequence"/>
</dbReference>
<evidence type="ECO:0000313" key="3">
    <source>
        <dbReference type="EMBL" id="KAH0459884.1"/>
    </source>
</evidence>
<evidence type="ECO:0000256" key="2">
    <source>
        <dbReference type="ARBA" id="ARBA00022490"/>
    </source>
</evidence>
<accession>A0AAV7GDN1</accession>
<gene>
    <name evidence="3" type="ORF">IEQ34_010547</name>
</gene>
<evidence type="ECO:0000256" key="1">
    <source>
        <dbReference type="ARBA" id="ARBA00004496"/>
    </source>
</evidence>
<keyword evidence="4" id="KW-1185">Reference proteome</keyword>
<comment type="subcellular location">
    <subcellularLocation>
        <location evidence="1">Cytoplasm</location>
    </subcellularLocation>
</comment>
<evidence type="ECO:0000313" key="4">
    <source>
        <dbReference type="Proteomes" id="UP000775213"/>
    </source>
</evidence>
<proteinExistence type="predicted"/>
<dbReference type="GO" id="GO:0005737">
    <property type="term" value="C:cytoplasm"/>
    <property type="evidence" value="ECO:0007669"/>
    <property type="project" value="UniProtKB-SubCell"/>
</dbReference>